<dbReference type="Gene3D" id="1.20.1300.10">
    <property type="entry name" value="Fumarate reductase/succinate dehydrogenase, transmembrane subunit"/>
    <property type="match status" value="1"/>
</dbReference>
<feature type="transmembrane region" description="Helical" evidence="8">
    <location>
        <begin position="186"/>
        <end position="205"/>
    </location>
</feature>
<keyword evidence="10" id="KW-1185">Reference proteome</keyword>
<dbReference type="Pfam" id="PF01127">
    <property type="entry name" value="Sdh_cyt"/>
    <property type="match status" value="1"/>
</dbReference>
<dbReference type="EMBL" id="AVOT02005409">
    <property type="protein sequence ID" value="MBW0478987.1"/>
    <property type="molecule type" value="Genomic_DNA"/>
</dbReference>
<name>A0A9Q3C8C7_9BASI</name>
<keyword evidence="6" id="KW-0408">Iron</keyword>
<dbReference type="GO" id="GO:0006099">
    <property type="term" value="P:tricarboxylic acid cycle"/>
    <property type="evidence" value="ECO:0007669"/>
    <property type="project" value="InterPro"/>
</dbReference>
<dbReference type="GO" id="GO:0009055">
    <property type="term" value="F:electron transfer activity"/>
    <property type="evidence" value="ECO:0007669"/>
    <property type="project" value="InterPro"/>
</dbReference>
<keyword evidence="3 8" id="KW-0812">Transmembrane</keyword>
<evidence type="ECO:0000313" key="9">
    <source>
        <dbReference type="EMBL" id="MBW0478987.1"/>
    </source>
</evidence>
<evidence type="ECO:0000256" key="5">
    <source>
        <dbReference type="ARBA" id="ARBA00022989"/>
    </source>
</evidence>
<proteinExistence type="predicted"/>
<dbReference type="GO" id="GO:0046872">
    <property type="term" value="F:metal ion binding"/>
    <property type="evidence" value="ECO:0007669"/>
    <property type="project" value="UniProtKB-KW"/>
</dbReference>
<accession>A0A9Q3C8C7</accession>
<evidence type="ECO:0000256" key="1">
    <source>
        <dbReference type="ARBA" id="ARBA00004141"/>
    </source>
</evidence>
<organism evidence="9 10">
    <name type="scientific">Austropuccinia psidii MF-1</name>
    <dbReference type="NCBI Taxonomy" id="1389203"/>
    <lineage>
        <taxon>Eukaryota</taxon>
        <taxon>Fungi</taxon>
        <taxon>Dikarya</taxon>
        <taxon>Basidiomycota</taxon>
        <taxon>Pucciniomycotina</taxon>
        <taxon>Pucciniomycetes</taxon>
        <taxon>Pucciniales</taxon>
        <taxon>Sphaerophragmiaceae</taxon>
        <taxon>Austropuccinia</taxon>
    </lineage>
</organism>
<evidence type="ECO:0000256" key="7">
    <source>
        <dbReference type="ARBA" id="ARBA00023136"/>
    </source>
</evidence>
<dbReference type="AlphaFoldDB" id="A0A9Q3C8C7"/>
<comment type="subcellular location">
    <subcellularLocation>
        <location evidence="1">Membrane</location>
        <topology evidence="1">Multi-pass membrane protein</topology>
    </subcellularLocation>
</comment>
<dbReference type="Proteomes" id="UP000765509">
    <property type="component" value="Unassembled WGS sequence"/>
</dbReference>
<evidence type="ECO:0000313" key="10">
    <source>
        <dbReference type="Proteomes" id="UP000765509"/>
    </source>
</evidence>
<dbReference type="GO" id="GO:0016020">
    <property type="term" value="C:membrane"/>
    <property type="evidence" value="ECO:0007669"/>
    <property type="project" value="UniProtKB-SubCell"/>
</dbReference>
<evidence type="ECO:0000256" key="8">
    <source>
        <dbReference type="SAM" id="Phobius"/>
    </source>
</evidence>
<keyword evidence="5 8" id="KW-1133">Transmembrane helix</keyword>
<evidence type="ECO:0000256" key="2">
    <source>
        <dbReference type="ARBA" id="ARBA00022617"/>
    </source>
</evidence>
<evidence type="ECO:0000256" key="6">
    <source>
        <dbReference type="ARBA" id="ARBA00023004"/>
    </source>
</evidence>
<dbReference type="InterPro" id="IPR034804">
    <property type="entry name" value="SQR/QFR_C/D"/>
</dbReference>
<dbReference type="SUPFAM" id="SSF81343">
    <property type="entry name" value="Fumarate reductase respiratory complex transmembrane subunits"/>
    <property type="match status" value="1"/>
</dbReference>
<dbReference type="OrthoDB" id="588261at2759"/>
<dbReference type="CDD" id="cd03499">
    <property type="entry name" value="SQR_TypeC_SdhC"/>
    <property type="match status" value="1"/>
</dbReference>
<sequence>MCERCGRFNLRRSMSEQPMSATILTRVIAQPRQAANLGISSAFFQPSVLRCLGSLQKPRFVSSQATKITAEDAAKLLNEQRRLRPSSPHFTIYQPQLTWYTSILNRVTGSALSVGIYAYALGYLISPASGIPMDSETVLQMISTTPEWIKIAAKTMVAFPFTFHTFNGMRHLAWDMGYFLNLKSSYTAGYVVLGLTAVSTVGLALL</sequence>
<dbReference type="GO" id="GO:0005739">
    <property type="term" value="C:mitochondrion"/>
    <property type="evidence" value="ECO:0007669"/>
    <property type="project" value="GOC"/>
</dbReference>
<evidence type="ECO:0000256" key="4">
    <source>
        <dbReference type="ARBA" id="ARBA00022723"/>
    </source>
</evidence>
<protein>
    <recommendedName>
        <fullName evidence="11">Succinate dehydrogenase cytochrome b560 subunit, mitochondrial</fullName>
    </recommendedName>
</protein>
<dbReference type="PANTHER" id="PTHR10978:SF5">
    <property type="entry name" value="SUCCINATE DEHYDROGENASE CYTOCHROME B560 SUBUNIT, MITOCHONDRIAL"/>
    <property type="match status" value="1"/>
</dbReference>
<dbReference type="PROSITE" id="PS01001">
    <property type="entry name" value="SDH_CYT_2"/>
    <property type="match status" value="1"/>
</dbReference>
<keyword evidence="4" id="KW-0479">Metal-binding</keyword>
<reference evidence="9" key="1">
    <citation type="submission" date="2021-03" db="EMBL/GenBank/DDBJ databases">
        <title>Draft genome sequence of rust myrtle Austropuccinia psidii MF-1, a brazilian biotype.</title>
        <authorList>
            <person name="Quecine M.C."/>
            <person name="Pachon D.M.R."/>
            <person name="Bonatelli M.L."/>
            <person name="Correr F.H."/>
            <person name="Franceschini L.M."/>
            <person name="Leite T.F."/>
            <person name="Margarido G.R.A."/>
            <person name="Almeida C.A."/>
            <person name="Ferrarezi J.A."/>
            <person name="Labate C.A."/>
        </authorList>
    </citation>
    <scope>NUCLEOTIDE SEQUENCE</scope>
    <source>
        <strain evidence="9">MF-1</strain>
    </source>
</reference>
<dbReference type="NCBIfam" id="TIGR02970">
    <property type="entry name" value="succ_dehyd_cytB"/>
    <property type="match status" value="1"/>
</dbReference>
<dbReference type="GO" id="GO:0006121">
    <property type="term" value="P:mitochondrial electron transport, succinate to ubiquinone"/>
    <property type="evidence" value="ECO:0007669"/>
    <property type="project" value="UniProtKB-ARBA"/>
</dbReference>
<evidence type="ECO:0000256" key="3">
    <source>
        <dbReference type="ARBA" id="ARBA00022692"/>
    </source>
</evidence>
<comment type="caution">
    <text evidence="9">The sequence shown here is derived from an EMBL/GenBank/DDBJ whole genome shotgun (WGS) entry which is preliminary data.</text>
</comment>
<keyword evidence="2" id="KW-0349">Heme</keyword>
<dbReference type="InterPro" id="IPR018495">
    <property type="entry name" value="Succ_DH_cyt_bsu_CS"/>
</dbReference>
<dbReference type="InterPro" id="IPR014314">
    <property type="entry name" value="Succ_DH_cytb556"/>
</dbReference>
<evidence type="ECO:0008006" key="11">
    <source>
        <dbReference type="Google" id="ProtNLM"/>
    </source>
</evidence>
<gene>
    <name evidence="9" type="ORF">O181_018702</name>
</gene>
<keyword evidence="7 8" id="KW-0472">Membrane</keyword>
<dbReference type="InterPro" id="IPR000701">
    <property type="entry name" value="SuccDH_FuR_B_TM-su"/>
</dbReference>
<dbReference type="FunFam" id="1.20.1300.10:FF:000011">
    <property type="entry name" value="Succinate dehydrogenase cytochrome b560 subunit"/>
    <property type="match status" value="1"/>
</dbReference>
<feature type="transmembrane region" description="Helical" evidence="8">
    <location>
        <begin position="103"/>
        <end position="125"/>
    </location>
</feature>
<dbReference type="PANTHER" id="PTHR10978">
    <property type="entry name" value="SUCCINATE DEHYDROGENASE CYTOCHROME B560 SUBUNIT"/>
    <property type="match status" value="1"/>
</dbReference>